<keyword evidence="2" id="KW-1185">Reference proteome</keyword>
<organism evidence="1 2">
    <name type="scientific">Flavobacterium rhizosphaerae</name>
    <dbReference type="NCBI Taxonomy" id="3163298"/>
    <lineage>
        <taxon>Bacteria</taxon>
        <taxon>Pseudomonadati</taxon>
        <taxon>Bacteroidota</taxon>
        <taxon>Flavobacteriia</taxon>
        <taxon>Flavobacteriales</taxon>
        <taxon>Flavobacteriaceae</taxon>
        <taxon>Flavobacterium</taxon>
    </lineage>
</organism>
<evidence type="ECO:0000313" key="1">
    <source>
        <dbReference type="EMBL" id="MFL9844060.1"/>
    </source>
</evidence>
<reference evidence="1 2" key="1">
    <citation type="submission" date="2024-06" db="EMBL/GenBank/DDBJ databases">
        <authorList>
            <person name="Kaempfer P."/>
            <person name="Viver T."/>
        </authorList>
    </citation>
    <scope>NUCLEOTIDE SEQUENCE [LARGE SCALE GENOMIC DNA]</scope>
    <source>
        <strain evidence="1 2">ST-119</strain>
    </source>
</reference>
<evidence type="ECO:0000313" key="2">
    <source>
        <dbReference type="Proteomes" id="UP001629156"/>
    </source>
</evidence>
<dbReference type="EMBL" id="JBELPZ010000004">
    <property type="protein sequence ID" value="MFL9844060.1"/>
    <property type="molecule type" value="Genomic_DNA"/>
</dbReference>
<accession>A0ABW8YVR9</accession>
<comment type="caution">
    <text evidence="1">The sequence shown here is derived from an EMBL/GenBank/DDBJ whole genome shotgun (WGS) entry which is preliminary data.</text>
</comment>
<protein>
    <submittedName>
        <fullName evidence="1">Uncharacterized protein</fullName>
    </submittedName>
</protein>
<dbReference type="RefSeq" id="WP_408084309.1">
    <property type="nucleotide sequence ID" value="NZ_JBELPZ010000004.1"/>
</dbReference>
<dbReference type="Proteomes" id="UP001629156">
    <property type="component" value="Unassembled WGS sequence"/>
</dbReference>
<gene>
    <name evidence="1" type="ORF">ABS766_06480</name>
</gene>
<proteinExistence type="predicted"/>
<name>A0ABW8YVR9_9FLAO</name>
<sequence length="200" mass="23511">MIEHTPSPKHILVDLLAIQCQLKTLFPESEYEAIVAFLTAKDYYNDYELAYPTLKEVEVGTGLKTASLRKFLLEMYDKIFNPEANLRLDFGKTEITFYLNNYKIYGQFVVNDIKHLPRVGEKVELPFVNAKVNSKHFYVEKVDHTFENNTQKILLWLKNGFYNSYWEFRKDEALLKGEISLNDEYALYDFQLKEKLGLPT</sequence>